<organism evidence="8 9">
    <name type="scientific">Paraburkholderia kirstenboschensis</name>
    <dbReference type="NCBI Taxonomy" id="1245436"/>
    <lineage>
        <taxon>Bacteria</taxon>
        <taxon>Pseudomonadati</taxon>
        <taxon>Pseudomonadota</taxon>
        <taxon>Betaproteobacteria</taxon>
        <taxon>Burkholderiales</taxon>
        <taxon>Burkholderiaceae</taxon>
        <taxon>Paraburkholderia</taxon>
    </lineage>
</organism>
<feature type="transmembrane region" description="Helical" evidence="6">
    <location>
        <begin position="222"/>
        <end position="247"/>
    </location>
</feature>
<accession>A0ABZ0EIM6</accession>
<evidence type="ECO:0000259" key="7">
    <source>
        <dbReference type="Pfam" id="PF00892"/>
    </source>
</evidence>
<dbReference type="PANTHER" id="PTHR32322">
    <property type="entry name" value="INNER MEMBRANE TRANSPORTER"/>
    <property type="match status" value="1"/>
</dbReference>
<feature type="transmembrane region" description="Helical" evidence="6">
    <location>
        <begin position="39"/>
        <end position="62"/>
    </location>
</feature>
<feature type="transmembrane region" description="Helical" evidence="6">
    <location>
        <begin position="14"/>
        <end position="33"/>
    </location>
</feature>
<dbReference type="EMBL" id="CP136512">
    <property type="protein sequence ID" value="WOD17083.1"/>
    <property type="molecule type" value="Genomic_DNA"/>
</dbReference>
<keyword evidence="9" id="KW-1185">Reference proteome</keyword>
<dbReference type="InterPro" id="IPR037185">
    <property type="entry name" value="EmrE-like"/>
</dbReference>
<keyword evidence="5 6" id="KW-0472">Membrane</keyword>
<feature type="transmembrane region" description="Helical" evidence="6">
    <location>
        <begin position="280"/>
        <end position="299"/>
    </location>
</feature>
<dbReference type="RefSeq" id="WP_317019666.1">
    <property type="nucleotide sequence ID" value="NZ_CP136512.1"/>
</dbReference>
<evidence type="ECO:0000313" key="9">
    <source>
        <dbReference type="Proteomes" id="UP001302652"/>
    </source>
</evidence>
<feature type="transmembrane region" description="Helical" evidence="6">
    <location>
        <begin position="74"/>
        <end position="94"/>
    </location>
</feature>
<name>A0ABZ0EIM6_9BURK</name>
<feature type="transmembrane region" description="Helical" evidence="6">
    <location>
        <begin position="192"/>
        <end position="210"/>
    </location>
</feature>
<feature type="transmembrane region" description="Helical" evidence="6">
    <location>
        <begin position="131"/>
        <end position="148"/>
    </location>
</feature>
<feature type="domain" description="EamA" evidence="7">
    <location>
        <begin position="18"/>
        <end position="148"/>
    </location>
</feature>
<feature type="transmembrane region" description="Helical" evidence="6">
    <location>
        <begin position="100"/>
        <end position="124"/>
    </location>
</feature>
<evidence type="ECO:0000256" key="4">
    <source>
        <dbReference type="ARBA" id="ARBA00022989"/>
    </source>
</evidence>
<dbReference type="SUPFAM" id="SSF103481">
    <property type="entry name" value="Multidrug resistance efflux transporter EmrE"/>
    <property type="match status" value="2"/>
</dbReference>
<keyword evidence="3 6" id="KW-0812">Transmembrane</keyword>
<evidence type="ECO:0000256" key="3">
    <source>
        <dbReference type="ARBA" id="ARBA00022692"/>
    </source>
</evidence>
<evidence type="ECO:0000256" key="2">
    <source>
        <dbReference type="ARBA" id="ARBA00007362"/>
    </source>
</evidence>
<feature type="transmembrane region" description="Helical" evidence="6">
    <location>
        <begin position="254"/>
        <end position="274"/>
    </location>
</feature>
<dbReference type="InterPro" id="IPR000620">
    <property type="entry name" value="EamA_dom"/>
</dbReference>
<dbReference type="Proteomes" id="UP001302652">
    <property type="component" value="Chromosome 2"/>
</dbReference>
<comment type="subcellular location">
    <subcellularLocation>
        <location evidence="1">Membrane</location>
        <topology evidence="1">Multi-pass membrane protein</topology>
    </subcellularLocation>
</comment>
<dbReference type="InterPro" id="IPR050638">
    <property type="entry name" value="AA-Vitamin_Transporters"/>
</dbReference>
<protein>
    <submittedName>
        <fullName evidence="8">DMT family transporter</fullName>
    </submittedName>
</protein>
<comment type="similarity">
    <text evidence="2">Belongs to the EamA transporter family.</text>
</comment>
<dbReference type="PANTHER" id="PTHR32322:SF2">
    <property type="entry name" value="EAMA DOMAIN-CONTAINING PROTEIN"/>
    <property type="match status" value="1"/>
</dbReference>
<evidence type="ECO:0000313" key="8">
    <source>
        <dbReference type="EMBL" id="WOD17083.1"/>
    </source>
</evidence>
<proteinExistence type="inferred from homology"/>
<gene>
    <name evidence="8" type="ORF">RW095_14735</name>
</gene>
<feature type="domain" description="EamA" evidence="7">
    <location>
        <begin position="161"/>
        <end position="296"/>
    </location>
</feature>
<reference evidence="8 9" key="1">
    <citation type="submission" date="2023-10" db="EMBL/GenBank/DDBJ databases">
        <title>Surface-active antibiotics is a multifunctional adaptation for post-fire microbes.</title>
        <authorList>
            <person name="Liu M.D."/>
            <person name="Du Y."/>
            <person name="Koupaei S.K."/>
            <person name="Kim N.R."/>
            <person name="Zhang W."/>
            <person name="Traxler M.F."/>
        </authorList>
    </citation>
    <scope>NUCLEOTIDE SEQUENCE [LARGE SCALE GENOMIC DNA]</scope>
    <source>
        <strain evidence="8 9">F3</strain>
    </source>
</reference>
<keyword evidence="4 6" id="KW-1133">Transmembrane helix</keyword>
<feature type="transmembrane region" description="Helical" evidence="6">
    <location>
        <begin position="160"/>
        <end position="180"/>
    </location>
</feature>
<sequence>MGGPFFVLPPSMRLTRITFVLLGLFWGSNFIYMKWATEFISPMQVAFLRVLFGFVPLAIAAWHKRAIARSQLRLLPHFLVMAVGATAFYFTAIIKGTAVLPSGIAGVLGGAIALFAAIFSFLFLRTEKLNALMAAGVVLGFAGIVLIARPWESGNSHIDLTGMCWVLASSIVLGLSYIYVRIFLSPSNLPPLALATWQMGLALLVLGALTDFTGIGHILQNWRATAGVVIGLGILGTGVAFLIYYYLLQELGAVASSGSNYMAPAVALLIGWAVGERFGLLEFAAIVLTFAGITLLQIGQQRASGTLASTPGIVCSSLADAEE</sequence>
<dbReference type="Pfam" id="PF00892">
    <property type="entry name" value="EamA"/>
    <property type="match status" value="2"/>
</dbReference>
<evidence type="ECO:0000256" key="1">
    <source>
        <dbReference type="ARBA" id="ARBA00004141"/>
    </source>
</evidence>
<evidence type="ECO:0000256" key="5">
    <source>
        <dbReference type="ARBA" id="ARBA00023136"/>
    </source>
</evidence>
<evidence type="ECO:0000256" key="6">
    <source>
        <dbReference type="SAM" id="Phobius"/>
    </source>
</evidence>